<evidence type="ECO:0000256" key="2">
    <source>
        <dbReference type="ARBA" id="ARBA00020570"/>
    </source>
</evidence>
<dbReference type="SUPFAM" id="SSF52833">
    <property type="entry name" value="Thioredoxin-like"/>
    <property type="match status" value="1"/>
</dbReference>
<dbReference type="EMBL" id="FOJI01000009">
    <property type="protein sequence ID" value="SEW30347.1"/>
    <property type="molecule type" value="Genomic_DNA"/>
</dbReference>
<feature type="site" description="Contributes to redox potential value" evidence="9">
    <location>
        <position position="42"/>
    </location>
</feature>
<dbReference type="Gene3D" id="3.40.30.10">
    <property type="entry name" value="Glutaredoxin"/>
    <property type="match status" value="1"/>
</dbReference>
<keyword evidence="6 10" id="KW-0676">Redox-active center</keyword>
<feature type="disulfide bond" description="Redox-active" evidence="10">
    <location>
        <begin position="41"/>
        <end position="44"/>
    </location>
</feature>
<dbReference type="Proteomes" id="UP000199701">
    <property type="component" value="Unassembled WGS sequence"/>
</dbReference>
<dbReference type="Pfam" id="PF00085">
    <property type="entry name" value="Thioredoxin"/>
    <property type="match status" value="1"/>
</dbReference>
<dbReference type="GO" id="GO:0015035">
    <property type="term" value="F:protein-disulfide reductase activity"/>
    <property type="evidence" value="ECO:0007669"/>
    <property type="project" value="UniProtKB-UniRule"/>
</dbReference>
<dbReference type="AlphaFoldDB" id="A0A1I0QSW5"/>
<evidence type="ECO:0000256" key="8">
    <source>
        <dbReference type="PIRNR" id="PIRNR000077"/>
    </source>
</evidence>
<sequence>MTTELTQGGLKMENIFNEETFKKEVIEGKGKVLVDFYADWCSPCKMLAPTIEKVAEKYIGKITVGKVNIDECPNLAATYKVMSIPTLILFDNGEKVETIIGLVDQKEVEAMIVKHI</sequence>
<reference evidence="12 13" key="1">
    <citation type="submission" date="2016-10" db="EMBL/GenBank/DDBJ databases">
        <authorList>
            <person name="de Groot N.N."/>
        </authorList>
    </citation>
    <scope>NUCLEOTIDE SEQUENCE [LARGE SCALE GENOMIC DNA]</scope>
    <source>
        <strain evidence="12 13">DSM 9179</strain>
    </source>
</reference>
<name>A0A1I0QSW5_9FIRM</name>
<evidence type="ECO:0000256" key="7">
    <source>
        <dbReference type="NCBIfam" id="TIGR01068"/>
    </source>
</evidence>
<dbReference type="PANTHER" id="PTHR45663">
    <property type="entry name" value="GEO12009P1"/>
    <property type="match status" value="1"/>
</dbReference>
<protein>
    <recommendedName>
        <fullName evidence="2 7">Thioredoxin</fullName>
    </recommendedName>
</protein>
<evidence type="ECO:0000256" key="10">
    <source>
        <dbReference type="PIRSR" id="PIRSR000077-4"/>
    </source>
</evidence>
<gene>
    <name evidence="12" type="ORF">SAMN05421659_10945</name>
</gene>
<evidence type="ECO:0000256" key="6">
    <source>
        <dbReference type="ARBA" id="ARBA00023284"/>
    </source>
</evidence>
<evidence type="ECO:0000259" key="11">
    <source>
        <dbReference type="PROSITE" id="PS51352"/>
    </source>
</evidence>
<dbReference type="PROSITE" id="PS51352">
    <property type="entry name" value="THIOREDOXIN_2"/>
    <property type="match status" value="1"/>
</dbReference>
<feature type="domain" description="Thioredoxin" evidence="11">
    <location>
        <begin position="1"/>
        <end position="116"/>
    </location>
</feature>
<keyword evidence="5 10" id="KW-1015">Disulfide bond</keyword>
<dbReference type="InterPro" id="IPR013766">
    <property type="entry name" value="Thioredoxin_domain"/>
</dbReference>
<dbReference type="STRING" id="99656.SAMN05421659_10945"/>
<dbReference type="PRINTS" id="PR00421">
    <property type="entry name" value="THIOREDOXIN"/>
</dbReference>
<evidence type="ECO:0000256" key="5">
    <source>
        <dbReference type="ARBA" id="ARBA00023157"/>
    </source>
</evidence>
<evidence type="ECO:0000256" key="1">
    <source>
        <dbReference type="ARBA" id="ARBA00008987"/>
    </source>
</evidence>
<keyword evidence="4" id="KW-0249">Electron transport</keyword>
<comment type="similarity">
    <text evidence="1 8">Belongs to the thioredoxin family.</text>
</comment>
<feature type="active site" description="Nucleophile" evidence="9">
    <location>
        <position position="44"/>
    </location>
</feature>
<organism evidence="12 13">
    <name type="scientific">[Clostridium] fimetarium</name>
    <dbReference type="NCBI Taxonomy" id="99656"/>
    <lineage>
        <taxon>Bacteria</taxon>
        <taxon>Bacillati</taxon>
        <taxon>Bacillota</taxon>
        <taxon>Clostridia</taxon>
        <taxon>Lachnospirales</taxon>
        <taxon>Lachnospiraceae</taxon>
    </lineage>
</organism>
<dbReference type="InterPro" id="IPR005746">
    <property type="entry name" value="Thioredoxin"/>
</dbReference>
<evidence type="ECO:0000256" key="4">
    <source>
        <dbReference type="ARBA" id="ARBA00022982"/>
    </source>
</evidence>
<keyword evidence="13" id="KW-1185">Reference proteome</keyword>
<evidence type="ECO:0000256" key="9">
    <source>
        <dbReference type="PIRSR" id="PIRSR000077-1"/>
    </source>
</evidence>
<dbReference type="NCBIfam" id="TIGR01068">
    <property type="entry name" value="thioredoxin"/>
    <property type="match status" value="1"/>
</dbReference>
<feature type="site" description="Contributes to redox potential value" evidence="9">
    <location>
        <position position="43"/>
    </location>
</feature>
<dbReference type="FunFam" id="3.40.30.10:FF:000001">
    <property type="entry name" value="Thioredoxin"/>
    <property type="match status" value="1"/>
</dbReference>
<proteinExistence type="inferred from homology"/>
<dbReference type="PANTHER" id="PTHR45663:SF11">
    <property type="entry name" value="GEO12009P1"/>
    <property type="match status" value="1"/>
</dbReference>
<dbReference type="CDD" id="cd02947">
    <property type="entry name" value="TRX_family"/>
    <property type="match status" value="1"/>
</dbReference>
<dbReference type="PIRSF" id="PIRSF000077">
    <property type="entry name" value="Thioredoxin"/>
    <property type="match status" value="1"/>
</dbReference>
<evidence type="ECO:0000256" key="3">
    <source>
        <dbReference type="ARBA" id="ARBA00022448"/>
    </source>
</evidence>
<dbReference type="GO" id="GO:0005737">
    <property type="term" value="C:cytoplasm"/>
    <property type="evidence" value="ECO:0007669"/>
    <property type="project" value="TreeGrafter"/>
</dbReference>
<keyword evidence="3" id="KW-0813">Transport</keyword>
<dbReference type="InterPro" id="IPR036249">
    <property type="entry name" value="Thioredoxin-like_sf"/>
</dbReference>
<feature type="site" description="Contributes to redox potential value" evidence="9">
    <location>
        <position position="35"/>
    </location>
</feature>
<accession>A0A1I0QSW5</accession>
<feature type="active site" description="Nucleophile" evidence="9">
    <location>
        <position position="41"/>
    </location>
</feature>
<evidence type="ECO:0000313" key="13">
    <source>
        <dbReference type="Proteomes" id="UP000199701"/>
    </source>
</evidence>
<evidence type="ECO:0000313" key="12">
    <source>
        <dbReference type="EMBL" id="SEW30347.1"/>
    </source>
</evidence>